<sequence length="130" mass="14502">MNCCATWKFSLCTARTAWWKALSVVSLGITVTYSSIVSHFSRPQAAAEAILAIFCWLTSEFSLQLSLASSYSDSHSPSTSRHRIWPRMSSTSPGLCSRACPYARRALSQSCSFSYQRSFTFRSVAWHLVA</sequence>
<reference evidence="1" key="1">
    <citation type="submission" date="2019-12" db="EMBL/GenBank/DDBJ databases">
        <title>An insight into the sialome of adult female Ixodes ricinus ticks feeding for 6 days.</title>
        <authorList>
            <person name="Perner J."/>
            <person name="Ribeiro J.M.C."/>
        </authorList>
    </citation>
    <scope>NUCLEOTIDE SEQUENCE</scope>
    <source>
        <strain evidence="1">Semi-engorged</strain>
        <tissue evidence="1">Salivary glands</tissue>
    </source>
</reference>
<accession>A0A6B0UR95</accession>
<dbReference type="EMBL" id="GIFC01010113">
    <property type="protein sequence ID" value="MXU92196.1"/>
    <property type="molecule type" value="Transcribed_RNA"/>
</dbReference>
<organism evidence="1">
    <name type="scientific">Ixodes ricinus</name>
    <name type="common">Common tick</name>
    <name type="synonym">Acarus ricinus</name>
    <dbReference type="NCBI Taxonomy" id="34613"/>
    <lineage>
        <taxon>Eukaryota</taxon>
        <taxon>Metazoa</taxon>
        <taxon>Ecdysozoa</taxon>
        <taxon>Arthropoda</taxon>
        <taxon>Chelicerata</taxon>
        <taxon>Arachnida</taxon>
        <taxon>Acari</taxon>
        <taxon>Parasitiformes</taxon>
        <taxon>Ixodida</taxon>
        <taxon>Ixodoidea</taxon>
        <taxon>Ixodidae</taxon>
        <taxon>Ixodinae</taxon>
        <taxon>Ixodes</taxon>
    </lineage>
</organism>
<protein>
    <submittedName>
        <fullName evidence="1">Putative secreted protein</fullName>
    </submittedName>
</protein>
<dbReference type="AlphaFoldDB" id="A0A6B0UR95"/>
<name>A0A6B0UR95_IXORI</name>
<proteinExistence type="predicted"/>
<evidence type="ECO:0000313" key="1">
    <source>
        <dbReference type="EMBL" id="MXU92196.1"/>
    </source>
</evidence>